<keyword evidence="2" id="KW-1185">Reference proteome</keyword>
<dbReference type="OrthoDB" id="529367at2759"/>
<evidence type="ECO:0000313" key="1">
    <source>
        <dbReference type="EMBL" id="KAF2871810.1"/>
    </source>
</evidence>
<accession>A0A7C8IE24</accession>
<organism evidence="1 2">
    <name type="scientific">Massariosphaeria phaeospora</name>
    <dbReference type="NCBI Taxonomy" id="100035"/>
    <lineage>
        <taxon>Eukaryota</taxon>
        <taxon>Fungi</taxon>
        <taxon>Dikarya</taxon>
        <taxon>Ascomycota</taxon>
        <taxon>Pezizomycotina</taxon>
        <taxon>Dothideomycetes</taxon>
        <taxon>Pleosporomycetidae</taxon>
        <taxon>Pleosporales</taxon>
        <taxon>Pleosporales incertae sedis</taxon>
        <taxon>Massariosphaeria</taxon>
    </lineage>
</organism>
<evidence type="ECO:0000313" key="2">
    <source>
        <dbReference type="Proteomes" id="UP000481861"/>
    </source>
</evidence>
<sequence>MYVILGSLAALPAFRCWYLGGDFGLVTDFGIMVIINASGGDIYATHLLDKAIGMNFGVPDPSYLTMHVLAVVGALFYEQGLISVHRDSLSKGLTLSA</sequence>
<reference evidence="1 2" key="1">
    <citation type="submission" date="2020-01" db="EMBL/GenBank/DDBJ databases">
        <authorList>
            <consortium name="DOE Joint Genome Institute"/>
            <person name="Haridas S."/>
            <person name="Albert R."/>
            <person name="Binder M."/>
            <person name="Bloem J."/>
            <person name="Labutti K."/>
            <person name="Salamov A."/>
            <person name="Andreopoulos B."/>
            <person name="Baker S.E."/>
            <person name="Barry K."/>
            <person name="Bills G."/>
            <person name="Bluhm B.H."/>
            <person name="Cannon C."/>
            <person name="Castanera R."/>
            <person name="Culley D.E."/>
            <person name="Daum C."/>
            <person name="Ezra D."/>
            <person name="Gonzalez J.B."/>
            <person name="Henrissat B."/>
            <person name="Kuo A."/>
            <person name="Liang C."/>
            <person name="Lipzen A."/>
            <person name="Lutzoni F."/>
            <person name="Magnuson J."/>
            <person name="Mondo S."/>
            <person name="Nolan M."/>
            <person name="Ohm R."/>
            <person name="Pangilinan J."/>
            <person name="Park H.-J.H."/>
            <person name="Ramirez L."/>
            <person name="Alfaro M."/>
            <person name="Sun H."/>
            <person name="Tritt A."/>
            <person name="Yoshinaga Y."/>
            <person name="Zwiers L.-H.L."/>
            <person name="Turgeon B.G."/>
            <person name="Goodwin S.B."/>
            <person name="Spatafora J.W."/>
            <person name="Crous P.W."/>
            <person name="Grigoriev I.V."/>
        </authorList>
    </citation>
    <scope>NUCLEOTIDE SEQUENCE [LARGE SCALE GENOMIC DNA]</scope>
    <source>
        <strain evidence="1 2">CBS 611.86</strain>
    </source>
</reference>
<proteinExistence type="predicted"/>
<gene>
    <name evidence="1" type="ORF">BDV95DRAFT_570698</name>
</gene>
<comment type="caution">
    <text evidence="1">The sequence shown here is derived from an EMBL/GenBank/DDBJ whole genome shotgun (WGS) entry which is preliminary data.</text>
</comment>
<protein>
    <submittedName>
        <fullName evidence="1">Uncharacterized protein</fullName>
    </submittedName>
</protein>
<dbReference type="EMBL" id="JAADJZ010000010">
    <property type="protein sequence ID" value="KAF2871810.1"/>
    <property type="molecule type" value="Genomic_DNA"/>
</dbReference>
<name>A0A7C8IE24_9PLEO</name>
<dbReference type="AlphaFoldDB" id="A0A7C8IE24"/>
<dbReference type="Proteomes" id="UP000481861">
    <property type="component" value="Unassembled WGS sequence"/>
</dbReference>